<evidence type="ECO:0000256" key="1">
    <source>
        <dbReference type="SAM" id="SignalP"/>
    </source>
</evidence>
<dbReference type="EMBL" id="CP123443">
    <property type="protein sequence ID" value="WGK69080.1"/>
    <property type="molecule type" value="Genomic_DNA"/>
</dbReference>
<feature type="chain" id="PRO_5047313325" evidence="1">
    <location>
        <begin position="23"/>
        <end position="155"/>
    </location>
</feature>
<accession>A0ABY8MGD8</accession>
<gene>
    <name evidence="2" type="ORF">P0082_11445</name>
</gene>
<organism evidence="2 3">
    <name type="scientific">Candidatus Haliotispira prima</name>
    <dbReference type="NCBI Taxonomy" id="3034016"/>
    <lineage>
        <taxon>Bacteria</taxon>
        <taxon>Pseudomonadati</taxon>
        <taxon>Spirochaetota</taxon>
        <taxon>Spirochaetia</taxon>
        <taxon>Spirochaetales</taxon>
        <taxon>Spirochaetaceae</taxon>
        <taxon>Candidatus Haliotispira</taxon>
    </lineage>
</organism>
<dbReference type="Proteomes" id="UP001228690">
    <property type="component" value="Chromosome"/>
</dbReference>
<keyword evidence="1" id="KW-0732">Signal</keyword>
<evidence type="ECO:0000313" key="2">
    <source>
        <dbReference type="EMBL" id="WGK69080.1"/>
    </source>
</evidence>
<proteinExistence type="predicted"/>
<feature type="signal peptide" evidence="1">
    <location>
        <begin position="1"/>
        <end position="22"/>
    </location>
</feature>
<name>A0ABY8MGD8_9SPIO</name>
<protein>
    <submittedName>
        <fullName evidence="2">YHS domain-containing (Seleno)protein</fullName>
    </submittedName>
</protein>
<reference evidence="2 3" key="1">
    <citation type="submission" date="2023-04" db="EMBL/GenBank/DDBJ databases">
        <title>Spirochaete genome identified in red abalone sample constitutes a novel genus.</title>
        <authorList>
            <person name="Sharma S.P."/>
            <person name="Purcell C.M."/>
            <person name="Hyde J.R."/>
            <person name="Severin A.J."/>
        </authorList>
    </citation>
    <scope>NUCLEOTIDE SEQUENCE [LARGE SCALE GENOMIC DNA]</scope>
    <source>
        <strain evidence="2 3">SP-2023</strain>
    </source>
</reference>
<dbReference type="RefSeq" id="WP_326927268.1">
    <property type="nucleotide sequence ID" value="NZ_CP123443.1"/>
</dbReference>
<dbReference type="NCBIfam" id="NF041384">
    <property type="entry name" value="YHS_seleno_dom"/>
    <property type="match status" value="1"/>
</dbReference>
<sequence length="155" mass="17078">MKRCSVLLCSIILGIFSAGALAALEPGAPLVANRTGLVLDGYDMVSYFDGKGKKGSPEFSSEYRDATWYFVSAENKAKFDAAPEKFMPEFGGYCVYAVSKNKKAKGAGKYGSLVNGKLYFNVAFFVQKRYLLNPKHYNSKAEENWPGVKQTIQAK</sequence>
<evidence type="ECO:0000313" key="3">
    <source>
        <dbReference type="Proteomes" id="UP001228690"/>
    </source>
</evidence>
<keyword evidence="3" id="KW-1185">Reference proteome</keyword>